<gene>
    <name evidence="1" type="ORF">V7S43_015204</name>
</gene>
<comment type="caution">
    <text evidence="1">The sequence shown here is derived from an EMBL/GenBank/DDBJ whole genome shotgun (WGS) entry which is preliminary data.</text>
</comment>
<proteinExistence type="predicted"/>
<dbReference type="EMBL" id="JBIMZQ010000044">
    <property type="protein sequence ID" value="KAL3659903.1"/>
    <property type="molecule type" value="Genomic_DNA"/>
</dbReference>
<evidence type="ECO:0000313" key="1">
    <source>
        <dbReference type="EMBL" id="KAL3659903.1"/>
    </source>
</evidence>
<protein>
    <submittedName>
        <fullName evidence="1">Uncharacterized protein</fullName>
    </submittedName>
</protein>
<reference evidence="1 2" key="1">
    <citation type="submission" date="2024-09" db="EMBL/GenBank/DDBJ databases">
        <title>Genome sequencing and assembly of Phytophthora oleae, isolate VK10A, causative agent of rot of olive drupes.</title>
        <authorList>
            <person name="Conti Taguali S."/>
            <person name="Riolo M."/>
            <person name="La Spada F."/>
            <person name="Cacciola S.O."/>
            <person name="Dionisio G."/>
        </authorList>
    </citation>
    <scope>NUCLEOTIDE SEQUENCE [LARGE SCALE GENOMIC DNA]</scope>
    <source>
        <strain evidence="1 2">VK10A</strain>
    </source>
</reference>
<keyword evidence="2" id="KW-1185">Reference proteome</keyword>
<sequence>MDIMEKRRLLHSRCDVWLPWNLHDGLVVHALAVAALEASVATLAEEARGGVEALAARGLAAGVLATRAVLTGRARLVADGSVGALLHGVNAEVHGSLILGGRGLQQAHDGDDGSGEDSGELHGAIEVGKLLVKRRIRK</sequence>
<name>A0ABD3EZM1_9STRA</name>
<organism evidence="1 2">
    <name type="scientific">Phytophthora oleae</name>
    <dbReference type="NCBI Taxonomy" id="2107226"/>
    <lineage>
        <taxon>Eukaryota</taxon>
        <taxon>Sar</taxon>
        <taxon>Stramenopiles</taxon>
        <taxon>Oomycota</taxon>
        <taxon>Peronosporomycetes</taxon>
        <taxon>Peronosporales</taxon>
        <taxon>Peronosporaceae</taxon>
        <taxon>Phytophthora</taxon>
    </lineage>
</organism>
<evidence type="ECO:0000313" key="2">
    <source>
        <dbReference type="Proteomes" id="UP001632037"/>
    </source>
</evidence>
<accession>A0ABD3EZM1</accession>
<dbReference type="AlphaFoldDB" id="A0ABD3EZM1"/>
<dbReference type="Proteomes" id="UP001632037">
    <property type="component" value="Unassembled WGS sequence"/>
</dbReference>